<keyword evidence="12" id="KW-1185">Reference proteome</keyword>
<dbReference type="GO" id="GO:0016192">
    <property type="term" value="P:vesicle-mediated transport"/>
    <property type="evidence" value="ECO:0007669"/>
    <property type="project" value="UniProtKB-KW"/>
</dbReference>
<dbReference type="RefSeq" id="XP_055874917.1">
    <property type="nucleotide sequence ID" value="XM_056018942.1"/>
</dbReference>
<evidence type="ECO:0000256" key="7">
    <source>
        <dbReference type="ARBA" id="ARBA00022927"/>
    </source>
</evidence>
<dbReference type="AlphaFoldDB" id="A0A9W2ZIX6"/>
<evidence type="ECO:0000256" key="6">
    <source>
        <dbReference type="ARBA" id="ARBA00022892"/>
    </source>
</evidence>
<name>A0A9W2ZIX6_BIOGL</name>
<dbReference type="PRINTS" id="PR00660">
    <property type="entry name" value="ERLUMENR"/>
</dbReference>
<dbReference type="RefSeq" id="XP_055874919.1">
    <property type="nucleotide sequence ID" value="XM_056018944.1"/>
</dbReference>
<evidence type="ECO:0000256" key="11">
    <source>
        <dbReference type="SAM" id="Phobius"/>
    </source>
</evidence>
<feature type="transmembrane region" description="Helical" evidence="11">
    <location>
        <begin position="179"/>
        <end position="198"/>
    </location>
</feature>
<reference evidence="13 14" key="1">
    <citation type="submission" date="2025-04" db="UniProtKB">
        <authorList>
            <consortium name="RefSeq"/>
        </authorList>
    </citation>
    <scope>IDENTIFICATION</scope>
</reference>
<evidence type="ECO:0000256" key="1">
    <source>
        <dbReference type="ARBA" id="ARBA00004477"/>
    </source>
</evidence>
<dbReference type="PANTHER" id="PTHR10585">
    <property type="entry name" value="ER LUMEN PROTEIN RETAINING RECEPTOR"/>
    <property type="match status" value="1"/>
</dbReference>
<keyword evidence="5" id="KW-0256">Endoplasmic reticulum</keyword>
<keyword evidence="8 11" id="KW-1133">Transmembrane helix</keyword>
<dbReference type="GeneID" id="106070069"/>
<keyword evidence="10" id="KW-0675">Receptor</keyword>
<evidence type="ECO:0000313" key="14">
    <source>
        <dbReference type="RefSeq" id="XP_055874918.1"/>
    </source>
</evidence>
<comment type="subcellular location">
    <subcellularLocation>
        <location evidence="1">Endoplasmic reticulum membrane</location>
        <topology evidence="1">Multi-pass membrane protein</topology>
    </subcellularLocation>
</comment>
<gene>
    <name evidence="13 14 15 16" type="primary">LOC106070069</name>
</gene>
<dbReference type="GO" id="GO:0046923">
    <property type="term" value="F:ER retention sequence binding"/>
    <property type="evidence" value="ECO:0007669"/>
    <property type="project" value="InterPro"/>
</dbReference>
<evidence type="ECO:0000256" key="5">
    <source>
        <dbReference type="ARBA" id="ARBA00022824"/>
    </source>
</evidence>
<accession>A0A9W2ZIX6</accession>
<evidence type="ECO:0000256" key="8">
    <source>
        <dbReference type="ARBA" id="ARBA00022989"/>
    </source>
</evidence>
<evidence type="ECO:0000256" key="4">
    <source>
        <dbReference type="ARBA" id="ARBA00022692"/>
    </source>
</evidence>
<proteinExistence type="inferred from homology"/>
<keyword evidence="3" id="KW-0813">Transport</keyword>
<feature type="transmembrane region" description="Helical" evidence="11">
    <location>
        <begin position="115"/>
        <end position="137"/>
    </location>
</feature>
<sequence>MNVIRIVADMTHLLAIMFLIIKIWKTKSCTGISGKSQILFALVYVTRYLDLFYYFVSYYNSILKVVFIVTSWLTVCLIYIKFRTTFNYSDDSFRVEILLIPVGGLALFVNHEFSIFEVLWTFSIYLEAVAIVPQLFMMMKTGKAETINLYYLFAFGLYRALYIGNWIYRYKYEGYWDPIAFTAGCVQTILFCQFFWLYHKKRYGHNYKLENYLHDLSLRELTSVSKWQDPVVLTKSFFPHDNVPLLPEAENEESQIELPEKVIIHSYV</sequence>
<evidence type="ECO:0000313" key="16">
    <source>
        <dbReference type="RefSeq" id="XP_055874920.1"/>
    </source>
</evidence>
<feature type="transmembrane region" description="Helical" evidence="11">
    <location>
        <begin position="92"/>
        <end position="109"/>
    </location>
</feature>
<evidence type="ECO:0000256" key="3">
    <source>
        <dbReference type="ARBA" id="ARBA00022448"/>
    </source>
</evidence>
<dbReference type="InterPro" id="IPR000133">
    <property type="entry name" value="ER_ret_rcpt"/>
</dbReference>
<dbReference type="GO" id="GO:0006621">
    <property type="term" value="P:protein retention in ER lumen"/>
    <property type="evidence" value="ECO:0007669"/>
    <property type="project" value="InterPro"/>
</dbReference>
<dbReference type="GO" id="GO:0015031">
    <property type="term" value="P:protein transport"/>
    <property type="evidence" value="ECO:0007669"/>
    <property type="project" value="UniProtKB-KW"/>
</dbReference>
<dbReference type="Proteomes" id="UP001165740">
    <property type="component" value="Chromosome 2"/>
</dbReference>
<dbReference type="GO" id="GO:0005789">
    <property type="term" value="C:endoplasmic reticulum membrane"/>
    <property type="evidence" value="ECO:0007669"/>
    <property type="project" value="UniProtKB-SubCell"/>
</dbReference>
<feature type="transmembrane region" description="Helical" evidence="11">
    <location>
        <begin position="6"/>
        <end position="24"/>
    </location>
</feature>
<evidence type="ECO:0000313" key="13">
    <source>
        <dbReference type="RefSeq" id="XP_055874917.1"/>
    </source>
</evidence>
<dbReference type="RefSeq" id="XP_055874918.1">
    <property type="nucleotide sequence ID" value="XM_056018943.1"/>
</dbReference>
<feature type="transmembrane region" description="Helical" evidence="11">
    <location>
        <begin position="149"/>
        <end position="167"/>
    </location>
</feature>
<keyword evidence="7" id="KW-0653">Protein transport</keyword>
<evidence type="ECO:0000313" key="15">
    <source>
        <dbReference type="RefSeq" id="XP_055874919.1"/>
    </source>
</evidence>
<protein>
    <submittedName>
        <fullName evidence="13 14">ER lumen protein-retaining receptor 2-like</fullName>
    </submittedName>
</protein>
<evidence type="ECO:0000313" key="12">
    <source>
        <dbReference type="Proteomes" id="UP001165740"/>
    </source>
</evidence>
<feature type="transmembrane region" description="Helical" evidence="11">
    <location>
        <begin position="62"/>
        <end position="80"/>
    </location>
</feature>
<evidence type="ECO:0000256" key="2">
    <source>
        <dbReference type="ARBA" id="ARBA00010120"/>
    </source>
</evidence>
<comment type="similarity">
    <text evidence="2">Belongs to the ERD2 family.</text>
</comment>
<keyword evidence="6" id="KW-0931">ER-Golgi transport</keyword>
<evidence type="ECO:0000256" key="10">
    <source>
        <dbReference type="ARBA" id="ARBA00023170"/>
    </source>
</evidence>
<dbReference type="RefSeq" id="XP_055874920.1">
    <property type="nucleotide sequence ID" value="XM_056018945.1"/>
</dbReference>
<keyword evidence="4 11" id="KW-0812">Transmembrane</keyword>
<organism evidence="12 14">
    <name type="scientific">Biomphalaria glabrata</name>
    <name type="common">Bloodfluke planorb</name>
    <name type="synonym">Freshwater snail</name>
    <dbReference type="NCBI Taxonomy" id="6526"/>
    <lineage>
        <taxon>Eukaryota</taxon>
        <taxon>Metazoa</taxon>
        <taxon>Spiralia</taxon>
        <taxon>Lophotrochozoa</taxon>
        <taxon>Mollusca</taxon>
        <taxon>Gastropoda</taxon>
        <taxon>Heterobranchia</taxon>
        <taxon>Euthyneura</taxon>
        <taxon>Panpulmonata</taxon>
        <taxon>Hygrophila</taxon>
        <taxon>Lymnaeoidea</taxon>
        <taxon>Planorbidae</taxon>
        <taxon>Biomphalaria</taxon>
    </lineage>
</organism>
<dbReference type="OrthoDB" id="7694678at2759"/>
<keyword evidence="9 11" id="KW-0472">Membrane</keyword>
<dbReference type="Pfam" id="PF00810">
    <property type="entry name" value="ER_lumen_recept"/>
    <property type="match status" value="1"/>
</dbReference>
<dbReference type="PROSITE" id="PS00951">
    <property type="entry name" value="ER_LUMEN_RECEPTOR_1"/>
    <property type="match status" value="1"/>
</dbReference>
<evidence type="ECO:0000256" key="9">
    <source>
        <dbReference type="ARBA" id="ARBA00023136"/>
    </source>
</evidence>